<protein>
    <submittedName>
        <fullName evidence="1">Uncharacterized protein</fullName>
    </submittedName>
</protein>
<sequence>MLPGSCRCTRASRLPHRSCLRHRLTAGAALFCFREDMRAKVAGRSEPGIEHQQDK</sequence>
<dbReference type="AlphaFoldDB" id="A0A0A9EHG8"/>
<evidence type="ECO:0000313" key="1">
    <source>
        <dbReference type="EMBL" id="JAD97310.1"/>
    </source>
</evidence>
<reference evidence="1" key="1">
    <citation type="submission" date="2014-09" db="EMBL/GenBank/DDBJ databases">
        <authorList>
            <person name="Magalhaes I.L.F."/>
            <person name="Oliveira U."/>
            <person name="Santos F.R."/>
            <person name="Vidigal T.H.D.A."/>
            <person name="Brescovit A.D."/>
            <person name="Santos A.J."/>
        </authorList>
    </citation>
    <scope>NUCLEOTIDE SEQUENCE</scope>
    <source>
        <tissue evidence="1">Shoot tissue taken approximately 20 cm above the soil surface</tissue>
    </source>
</reference>
<proteinExistence type="predicted"/>
<dbReference type="EMBL" id="GBRH01200585">
    <property type="protein sequence ID" value="JAD97310.1"/>
    <property type="molecule type" value="Transcribed_RNA"/>
</dbReference>
<reference evidence="1" key="2">
    <citation type="journal article" date="2015" name="Data Brief">
        <title>Shoot transcriptome of the giant reed, Arundo donax.</title>
        <authorList>
            <person name="Barrero R.A."/>
            <person name="Guerrero F.D."/>
            <person name="Moolhuijzen P."/>
            <person name="Goolsby J.A."/>
            <person name="Tidwell J."/>
            <person name="Bellgard S.E."/>
            <person name="Bellgard M.I."/>
        </authorList>
    </citation>
    <scope>NUCLEOTIDE SEQUENCE</scope>
    <source>
        <tissue evidence="1">Shoot tissue taken approximately 20 cm above the soil surface</tissue>
    </source>
</reference>
<name>A0A0A9EHG8_ARUDO</name>
<accession>A0A0A9EHG8</accession>
<organism evidence="1">
    <name type="scientific">Arundo donax</name>
    <name type="common">Giant reed</name>
    <name type="synonym">Donax arundinaceus</name>
    <dbReference type="NCBI Taxonomy" id="35708"/>
    <lineage>
        <taxon>Eukaryota</taxon>
        <taxon>Viridiplantae</taxon>
        <taxon>Streptophyta</taxon>
        <taxon>Embryophyta</taxon>
        <taxon>Tracheophyta</taxon>
        <taxon>Spermatophyta</taxon>
        <taxon>Magnoliopsida</taxon>
        <taxon>Liliopsida</taxon>
        <taxon>Poales</taxon>
        <taxon>Poaceae</taxon>
        <taxon>PACMAD clade</taxon>
        <taxon>Arundinoideae</taxon>
        <taxon>Arundineae</taxon>
        <taxon>Arundo</taxon>
    </lineage>
</organism>